<reference evidence="2" key="2">
    <citation type="submission" date="2015-03" db="UniProtKB">
        <authorList>
            <consortium name="EnsemblPlants"/>
        </authorList>
    </citation>
    <scope>IDENTIFICATION</scope>
</reference>
<dbReference type="Proteomes" id="UP000026960">
    <property type="component" value="Chromosome 10"/>
</dbReference>
<proteinExistence type="predicted"/>
<evidence type="ECO:0000256" key="1">
    <source>
        <dbReference type="SAM" id="MobiDB-lite"/>
    </source>
</evidence>
<dbReference type="STRING" id="65489.A0A0D3HCC9"/>
<sequence>MAATSPSQADEEDVGPTWQRQEAKHRQSQLRGNLNVEVPVAAPTGCFAGCFRPSPTSSRSSSPSCNSQADRPASPSLIRSPSAWIRARGQSFASSARHARRRSGDFQYDARSYARNFDEGTDGEASGDEQAGLAAGDTLKYRSFASRLPPSPTPALSPSAAPVCDGGNSAKDSQTAREKGRDFD</sequence>
<dbReference type="Gramene" id="OBART10G06080.1">
    <property type="protein sequence ID" value="OBART10G06080.1"/>
    <property type="gene ID" value="OBART10G06080"/>
</dbReference>
<reference evidence="2" key="1">
    <citation type="journal article" date="2009" name="Rice">
        <title>De Novo Next Generation Sequencing of Plant Genomes.</title>
        <authorList>
            <person name="Rounsley S."/>
            <person name="Marri P.R."/>
            <person name="Yu Y."/>
            <person name="He R."/>
            <person name="Sisneros N."/>
            <person name="Goicoechea J.L."/>
            <person name="Lee S.J."/>
            <person name="Angelova A."/>
            <person name="Kudrna D."/>
            <person name="Luo M."/>
            <person name="Affourtit J."/>
            <person name="Desany B."/>
            <person name="Knight J."/>
            <person name="Niazi F."/>
            <person name="Egholm M."/>
            <person name="Wing R.A."/>
        </authorList>
    </citation>
    <scope>NUCLEOTIDE SEQUENCE [LARGE SCALE GENOMIC DNA]</scope>
    <source>
        <strain evidence="2">cv. IRGC 105608</strain>
    </source>
</reference>
<dbReference type="HOGENOM" id="CLU_1527601_0_0_1"/>
<feature type="region of interest" description="Disordered" evidence="1">
    <location>
        <begin position="49"/>
        <end position="130"/>
    </location>
</feature>
<dbReference type="PANTHER" id="PTHR33168">
    <property type="entry name" value="STRESS INDUCED PROTEIN-RELATED"/>
    <property type="match status" value="1"/>
</dbReference>
<feature type="region of interest" description="Disordered" evidence="1">
    <location>
        <begin position="144"/>
        <end position="184"/>
    </location>
</feature>
<feature type="compositionally biased region" description="Basic and acidic residues" evidence="1">
    <location>
        <begin position="174"/>
        <end position="184"/>
    </location>
</feature>
<protein>
    <submittedName>
        <fullName evidence="2">Uncharacterized protein</fullName>
    </submittedName>
</protein>
<organism evidence="2">
    <name type="scientific">Oryza barthii</name>
    <dbReference type="NCBI Taxonomy" id="65489"/>
    <lineage>
        <taxon>Eukaryota</taxon>
        <taxon>Viridiplantae</taxon>
        <taxon>Streptophyta</taxon>
        <taxon>Embryophyta</taxon>
        <taxon>Tracheophyta</taxon>
        <taxon>Spermatophyta</taxon>
        <taxon>Magnoliopsida</taxon>
        <taxon>Liliopsida</taxon>
        <taxon>Poales</taxon>
        <taxon>Poaceae</taxon>
        <taxon>BOP clade</taxon>
        <taxon>Oryzoideae</taxon>
        <taxon>Oryzeae</taxon>
        <taxon>Oryzinae</taxon>
        <taxon>Oryza</taxon>
    </lineage>
</organism>
<name>A0A0D3HCC9_9ORYZ</name>
<dbReference type="eggNOG" id="ENOG502R4DK">
    <property type="taxonomic scope" value="Eukaryota"/>
</dbReference>
<dbReference type="EnsemblPlants" id="OBART10G06080.1">
    <property type="protein sequence ID" value="OBART10G06080.1"/>
    <property type="gene ID" value="OBART10G06080"/>
</dbReference>
<dbReference type="PaxDb" id="65489-OBART10G06080.1"/>
<feature type="region of interest" description="Disordered" evidence="1">
    <location>
        <begin position="1"/>
        <end position="36"/>
    </location>
</feature>
<evidence type="ECO:0000313" key="2">
    <source>
        <dbReference type="EnsemblPlants" id="OBART10G06080.1"/>
    </source>
</evidence>
<keyword evidence="3" id="KW-1185">Reference proteome</keyword>
<feature type="compositionally biased region" description="Low complexity" evidence="1">
    <location>
        <begin position="52"/>
        <end position="64"/>
    </location>
</feature>
<dbReference type="AlphaFoldDB" id="A0A0D3HCC9"/>
<accession>A0A0D3HCC9</accession>
<evidence type="ECO:0000313" key="3">
    <source>
        <dbReference type="Proteomes" id="UP000026960"/>
    </source>
</evidence>